<dbReference type="InterPro" id="IPR012340">
    <property type="entry name" value="NA-bd_OB-fold"/>
</dbReference>
<keyword evidence="4" id="KW-1185">Reference proteome</keyword>
<gene>
    <name evidence="3" type="ORF">DES41_106351</name>
</gene>
<dbReference type="InterPro" id="IPR002878">
    <property type="entry name" value="ChsH2_C"/>
</dbReference>
<evidence type="ECO:0000313" key="4">
    <source>
        <dbReference type="Proteomes" id="UP000252884"/>
    </source>
</evidence>
<dbReference type="PANTHER" id="PTHR34075:SF5">
    <property type="entry name" value="BLR3430 PROTEIN"/>
    <property type="match status" value="1"/>
</dbReference>
<sequence length="138" mass="15029">MNAAARPAPVPTEATQPFWDATAQGILLVQRCGACRRVQSIPRPFCRHCGAESPQWERSTGLGRIYTFAVNHRAANAHMADKLPYVVAVVELDEGARLMANIVDVAPDCVRIGDRVQVRFLRMGDGLCLPQFAPTGAT</sequence>
<dbReference type="OrthoDB" id="5514845at2"/>
<dbReference type="Pfam" id="PF01796">
    <property type="entry name" value="OB_ChsH2_C"/>
    <property type="match status" value="1"/>
</dbReference>
<dbReference type="SUPFAM" id="SSF50249">
    <property type="entry name" value="Nucleic acid-binding proteins"/>
    <property type="match status" value="1"/>
</dbReference>
<evidence type="ECO:0000313" key="3">
    <source>
        <dbReference type="EMBL" id="RCW69477.1"/>
    </source>
</evidence>
<dbReference type="EMBL" id="QPJK01000006">
    <property type="protein sequence ID" value="RCW69477.1"/>
    <property type="molecule type" value="Genomic_DNA"/>
</dbReference>
<accession>A0A368XSH5</accession>
<dbReference type="Proteomes" id="UP000252884">
    <property type="component" value="Unassembled WGS sequence"/>
</dbReference>
<dbReference type="Gene3D" id="6.10.30.10">
    <property type="match status" value="1"/>
</dbReference>
<dbReference type="InterPro" id="IPR022002">
    <property type="entry name" value="ChsH2_Znr"/>
</dbReference>
<dbReference type="AlphaFoldDB" id="A0A368XSH5"/>
<evidence type="ECO:0008006" key="5">
    <source>
        <dbReference type="Google" id="ProtNLM"/>
    </source>
</evidence>
<organism evidence="3 4">
    <name type="scientific">Pseudorhodoferax soli</name>
    <dbReference type="NCBI Taxonomy" id="545864"/>
    <lineage>
        <taxon>Bacteria</taxon>
        <taxon>Pseudomonadati</taxon>
        <taxon>Pseudomonadota</taxon>
        <taxon>Betaproteobacteria</taxon>
        <taxon>Burkholderiales</taxon>
        <taxon>Comamonadaceae</taxon>
    </lineage>
</organism>
<comment type="caution">
    <text evidence="3">The sequence shown here is derived from an EMBL/GenBank/DDBJ whole genome shotgun (WGS) entry which is preliminary data.</text>
</comment>
<reference evidence="3 4" key="1">
    <citation type="submission" date="2018-07" db="EMBL/GenBank/DDBJ databases">
        <title>Genomic Encyclopedia of Type Strains, Phase IV (KMG-IV): sequencing the most valuable type-strain genomes for metagenomic binning, comparative biology and taxonomic classification.</title>
        <authorList>
            <person name="Goeker M."/>
        </authorList>
    </citation>
    <scope>NUCLEOTIDE SEQUENCE [LARGE SCALE GENOMIC DNA]</scope>
    <source>
        <strain evidence="3 4">DSM 21634</strain>
    </source>
</reference>
<feature type="domain" description="ChsH2 rubredoxin-like zinc ribbon" evidence="2">
    <location>
        <begin position="19"/>
        <end position="53"/>
    </location>
</feature>
<name>A0A368XSH5_9BURK</name>
<dbReference type="RefSeq" id="WP_114469878.1">
    <property type="nucleotide sequence ID" value="NZ_QPJK01000006.1"/>
</dbReference>
<dbReference type="Pfam" id="PF12172">
    <property type="entry name" value="zf-ChsH2"/>
    <property type="match status" value="1"/>
</dbReference>
<dbReference type="PANTHER" id="PTHR34075">
    <property type="entry name" value="BLR3430 PROTEIN"/>
    <property type="match status" value="1"/>
</dbReference>
<dbReference type="InterPro" id="IPR052513">
    <property type="entry name" value="Thioester_dehydratase-like"/>
</dbReference>
<protein>
    <recommendedName>
        <fullName evidence="5">OB-fold protein</fullName>
    </recommendedName>
</protein>
<feature type="domain" description="ChsH2 C-terminal OB-fold" evidence="1">
    <location>
        <begin position="56"/>
        <end position="120"/>
    </location>
</feature>
<proteinExistence type="predicted"/>
<evidence type="ECO:0000259" key="2">
    <source>
        <dbReference type="Pfam" id="PF12172"/>
    </source>
</evidence>
<evidence type="ECO:0000259" key="1">
    <source>
        <dbReference type="Pfam" id="PF01796"/>
    </source>
</evidence>